<dbReference type="OrthoDB" id="5371740at2759"/>
<accession>A0A319BRV5</accession>
<sequence>MSIIDVNIKGPLYTAKLASHYFIRQNGTTPTREQEDTCLILIGSGAAFLDCPRGPQYSASKWGMRGIMHSLRRTTYYYGSRANLISPWQYVRTNILSDEAFAHVSNVGVQFATTEDAGQCLLRVLSDPTVNGHSFFVTARKWAARGFMHLDLEDYPGNALLREIQTEQMLSAPVSAGLFV</sequence>
<dbReference type="Gene3D" id="3.40.50.720">
    <property type="entry name" value="NAD(P)-binding Rossmann-like Domain"/>
    <property type="match status" value="1"/>
</dbReference>
<dbReference type="PROSITE" id="PS00061">
    <property type="entry name" value="ADH_SHORT"/>
    <property type="match status" value="1"/>
</dbReference>
<dbReference type="EMBL" id="KZ821761">
    <property type="protein sequence ID" value="PYH76286.1"/>
    <property type="molecule type" value="Genomic_DNA"/>
</dbReference>
<reference evidence="4 5" key="1">
    <citation type="submission" date="2016-12" db="EMBL/GenBank/DDBJ databases">
        <title>The genomes of Aspergillus section Nigri reveals drivers in fungal speciation.</title>
        <authorList>
            <consortium name="DOE Joint Genome Institute"/>
            <person name="Vesth T.C."/>
            <person name="Nybo J."/>
            <person name="Theobald S."/>
            <person name="Brandl J."/>
            <person name="Frisvad J.C."/>
            <person name="Nielsen K.F."/>
            <person name="Lyhne E.K."/>
            <person name="Kogle M.E."/>
            <person name="Kuo A."/>
            <person name="Riley R."/>
            <person name="Clum A."/>
            <person name="Nolan M."/>
            <person name="Lipzen A."/>
            <person name="Salamov A."/>
            <person name="Henrissat B."/>
            <person name="Wiebenga A."/>
            <person name="De Vries R.P."/>
            <person name="Grigoriev I.V."/>
            <person name="Mortensen U.H."/>
            <person name="Andersen M.R."/>
            <person name="Baker S.E."/>
        </authorList>
    </citation>
    <scope>NUCLEOTIDE SEQUENCE [LARGE SCALE GENOMIC DNA]</scope>
    <source>
        <strain evidence="4 5">CBS 121591</strain>
    </source>
</reference>
<comment type="similarity">
    <text evidence="1">Belongs to the short-chain dehydrogenases/reductases (SDR) family.</text>
</comment>
<evidence type="ECO:0000256" key="2">
    <source>
        <dbReference type="ARBA" id="ARBA00022857"/>
    </source>
</evidence>
<gene>
    <name evidence="4" type="ORF">BO82DRAFT_426327</name>
</gene>
<dbReference type="Proteomes" id="UP000248340">
    <property type="component" value="Unassembled WGS sequence"/>
</dbReference>
<name>A0A319BRV5_9EURO</name>
<evidence type="ECO:0008006" key="6">
    <source>
        <dbReference type="Google" id="ProtNLM"/>
    </source>
</evidence>
<dbReference type="GO" id="GO:0044550">
    <property type="term" value="P:secondary metabolite biosynthetic process"/>
    <property type="evidence" value="ECO:0007669"/>
    <property type="project" value="UniProtKB-ARBA"/>
</dbReference>
<dbReference type="SUPFAM" id="SSF51735">
    <property type="entry name" value="NAD(P)-binding Rossmann-fold domains"/>
    <property type="match status" value="1"/>
</dbReference>
<dbReference type="PANTHER" id="PTHR43180">
    <property type="entry name" value="3-OXOACYL-(ACYL-CARRIER-PROTEIN) REDUCTASE (AFU_ORTHOLOGUE AFUA_6G11210)"/>
    <property type="match status" value="1"/>
</dbReference>
<dbReference type="VEuPathDB" id="FungiDB:BO82DRAFT_426327"/>
<evidence type="ECO:0000256" key="1">
    <source>
        <dbReference type="ARBA" id="ARBA00006484"/>
    </source>
</evidence>
<proteinExistence type="inferred from homology"/>
<dbReference type="InterPro" id="IPR020904">
    <property type="entry name" value="Sc_DH/Rdtase_CS"/>
</dbReference>
<evidence type="ECO:0000313" key="4">
    <source>
        <dbReference type="EMBL" id="PYH76286.1"/>
    </source>
</evidence>
<evidence type="ECO:0000256" key="3">
    <source>
        <dbReference type="ARBA" id="ARBA00023002"/>
    </source>
</evidence>
<keyword evidence="5" id="KW-1185">Reference proteome</keyword>
<protein>
    <recommendedName>
        <fullName evidence="6">NAD(P)-binding protein</fullName>
    </recommendedName>
</protein>
<dbReference type="InterPro" id="IPR036291">
    <property type="entry name" value="NAD(P)-bd_dom_sf"/>
</dbReference>
<organism evidence="4 5">
    <name type="scientific">Aspergillus uvarum CBS 121591</name>
    <dbReference type="NCBI Taxonomy" id="1448315"/>
    <lineage>
        <taxon>Eukaryota</taxon>
        <taxon>Fungi</taxon>
        <taxon>Dikarya</taxon>
        <taxon>Ascomycota</taxon>
        <taxon>Pezizomycotina</taxon>
        <taxon>Eurotiomycetes</taxon>
        <taxon>Eurotiomycetidae</taxon>
        <taxon>Eurotiales</taxon>
        <taxon>Aspergillaceae</taxon>
        <taxon>Aspergillus</taxon>
        <taxon>Aspergillus subgen. Circumdati</taxon>
    </lineage>
</organism>
<keyword evidence="2" id="KW-0521">NADP</keyword>
<dbReference type="GeneID" id="37143098"/>
<dbReference type="RefSeq" id="XP_025486486.1">
    <property type="nucleotide sequence ID" value="XM_025640356.1"/>
</dbReference>
<dbReference type="PANTHER" id="PTHR43180:SF31">
    <property type="entry name" value="CHAIN DEHYDROGENASE_REDUCTASE, PUTATIVE (AFU_ORTHOLOGUE AFUA_2G16570)-RELATED"/>
    <property type="match status" value="1"/>
</dbReference>
<keyword evidence="3" id="KW-0560">Oxidoreductase</keyword>
<dbReference type="GO" id="GO:0016491">
    <property type="term" value="F:oxidoreductase activity"/>
    <property type="evidence" value="ECO:0007669"/>
    <property type="project" value="UniProtKB-KW"/>
</dbReference>
<dbReference type="InterPro" id="IPR002347">
    <property type="entry name" value="SDR_fam"/>
</dbReference>
<dbReference type="Pfam" id="PF00106">
    <property type="entry name" value="adh_short"/>
    <property type="match status" value="1"/>
</dbReference>
<evidence type="ECO:0000313" key="5">
    <source>
        <dbReference type="Proteomes" id="UP000248340"/>
    </source>
</evidence>
<dbReference type="STRING" id="1448315.A0A319BRV5"/>
<dbReference type="AlphaFoldDB" id="A0A319BRV5"/>